<dbReference type="AlphaFoldDB" id="A0A5C1YP91"/>
<proteinExistence type="predicted"/>
<keyword evidence="1" id="KW-0472">Membrane</keyword>
<evidence type="ECO:0000313" key="2">
    <source>
        <dbReference type="EMBL" id="QEO17643.1"/>
    </source>
</evidence>
<dbReference type="RefSeq" id="WP_149279320.1">
    <property type="nucleotide sequence ID" value="NZ_CP043506.1"/>
</dbReference>
<dbReference type="EMBL" id="CP043506">
    <property type="protein sequence ID" value="QEO17643.1"/>
    <property type="molecule type" value="Genomic_DNA"/>
</dbReference>
<evidence type="ECO:0000256" key="1">
    <source>
        <dbReference type="SAM" id="Phobius"/>
    </source>
</evidence>
<feature type="transmembrane region" description="Helical" evidence="1">
    <location>
        <begin position="236"/>
        <end position="253"/>
    </location>
</feature>
<keyword evidence="3" id="KW-1185">Reference proteome</keyword>
<feature type="transmembrane region" description="Helical" evidence="1">
    <location>
        <begin position="116"/>
        <end position="134"/>
    </location>
</feature>
<protein>
    <submittedName>
        <fullName evidence="2">Uncharacterized protein</fullName>
    </submittedName>
</protein>
<sequence>MPYIDDTSVCSNDEIHKIMDEISSEIQNAKLGWRLTNNAINRFVLSDISIIWRYVYNKNDIVLAKNFYHASWLFFHKKDSFSAQIILNIIKGDLNLNAEYYATNIDNSYYSYLCEFFYISYIICFLSFFLHLYSQMAPTSYQGFQGYIGFFMLNSQQLRDLSITLFMSCLGSLFAWNRKNVFAYIDSKDQKTSMRNVHWNIKKSQTLAFQSAALGVLVFLLKNVSNFFFKFDVSNMFIISIFSFSVGMGGVLSEKFIKRITDIEIY</sequence>
<name>A0A5C1YP91_9PROT</name>
<evidence type="ECO:0000313" key="3">
    <source>
        <dbReference type="Proteomes" id="UP000324536"/>
    </source>
</evidence>
<reference evidence="2 3" key="1">
    <citation type="submission" date="2019-09" db="EMBL/GenBank/DDBJ databases">
        <title>Genome sequencing of strain KACC 21233.</title>
        <authorList>
            <person name="Heo J."/>
            <person name="Kim S.-J."/>
            <person name="Kim J.-S."/>
            <person name="Hong S.-B."/>
            <person name="Kwon S.-W."/>
        </authorList>
    </citation>
    <scope>NUCLEOTIDE SEQUENCE [LARGE SCALE GENOMIC DNA]</scope>
    <source>
        <strain evidence="2 3">KACC 21233</strain>
    </source>
</reference>
<organism evidence="2 3">
    <name type="scientific">Acetobacter vaccinii</name>
    <dbReference type="NCBI Taxonomy" id="2592655"/>
    <lineage>
        <taxon>Bacteria</taxon>
        <taxon>Pseudomonadati</taxon>
        <taxon>Pseudomonadota</taxon>
        <taxon>Alphaproteobacteria</taxon>
        <taxon>Acetobacterales</taxon>
        <taxon>Acetobacteraceae</taxon>
        <taxon>Acetobacter</taxon>
    </lineage>
</organism>
<keyword evidence="1" id="KW-0812">Transmembrane</keyword>
<dbReference type="KEGG" id="acek:FLP30_07825"/>
<dbReference type="Proteomes" id="UP000324536">
    <property type="component" value="Chromosome"/>
</dbReference>
<feature type="transmembrane region" description="Helical" evidence="1">
    <location>
        <begin position="161"/>
        <end position="185"/>
    </location>
</feature>
<feature type="transmembrane region" description="Helical" evidence="1">
    <location>
        <begin position="206"/>
        <end position="224"/>
    </location>
</feature>
<accession>A0A5C1YP91</accession>
<gene>
    <name evidence="2" type="ORF">FLP30_07825</name>
</gene>
<keyword evidence="1" id="KW-1133">Transmembrane helix</keyword>